<accession>A0A645GPM1</accession>
<gene>
    <name evidence="1" type="ORF">SDC9_173312</name>
</gene>
<comment type="caution">
    <text evidence="1">The sequence shown here is derived from an EMBL/GenBank/DDBJ whole genome shotgun (WGS) entry which is preliminary data.</text>
</comment>
<sequence>MLKEVDAFDLKASLNGNKSLEMNWNAINKEKDVQAEVLVSFTNNIKEGGKDTFQKIADVNVKEGKASIPVKLPKNSEFLKVVLKTPNNTLNYWVQK</sequence>
<name>A0A645GPM1_9ZZZZ</name>
<organism evidence="1">
    <name type="scientific">bioreactor metagenome</name>
    <dbReference type="NCBI Taxonomy" id="1076179"/>
    <lineage>
        <taxon>unclassified sequences</taxon>
        <taxon>metagenomes</taxon>
        <taxon>ecological metagenomes</taxon>
    </lineage>
</organism>
<dbReference type="AlphaFoldDB" id="A0A645GPM1"/>
<evidence type="ECO:0000313" key="1">
    <source>
        <dbReference type="EMBL" id="MPN25894.1"/>
    </source>
</evidence>
<reference evidence="1" key="1">
    <citation type="submission" date="2019-08" db="EMBL/GenBank/DDBJ databases">
        <authorList>
            <person name="Kucharzyk K."/>
            <person name="Murdoch R.W."/>
            <person name="Higgins S."/>
            <person name="Loffler F."/>
        </authorList>
    </citation>
    <scope>NUCLEOTIDE SEQUENCE</scope>
</reference>
<proteinExistence type="predicted"/>
<protein>
    <submittedName>
        <fullName evidence="1">Uncharacterized protein</fullName>
    </submittedName>
</protein>
<dbReference type="EMBL" id="VSSQ01075239">
    <property type="protein sequence ID" value="MPN25894.1"/>
    <property type="molecule type" value="Genomic_DNA"/>
</dbReference>